<dbReference type="SUPFAM" id="SSF48264">
    <property type="entry name" value="Cytochrome P450"/>
    <property type="match status" value="1"/>
</dbReference>
<sequence>MALVTLLSQLVQELQRSALLNLILYAREEEVAELVNRIRKACLGQSPINLSQMLITTSSNIMSRCIIGEKFVEDGDWYGETSRRFMVQLMSFSFRDFFPCLSWIDTLTGFTARLKATFAELDGFFDHLIEEHKKGKNEGEPKTKDFVDVLLQIQRDAILDFELTRDNLKAILLDMFVPGSLPSGDRLAEALDISEVYGSTVRKKAPLYLLPVPYSP</sequence>
<dbReference type="Proteomes" id="UP001457282">
    <property type="component" value="Unassembled WGS sequence"/>
</dbReference>
<evidence type="ECO:0000313" key="5">
    <source>
        <dbReference type="Proteomes" id="UP001457282"/>
    </source>
</evidence>
<proteinExistence type="inferred from homology"/>
<evidence type="ECO:0000256" key="1">
    <source>
        <dbReference type="ARBA" id="ARBA00010617"/>
    </source>
</evidence>
<comment type="similarity">
    <text evidence="1">Belongs to the cytochrome P450 family.</text>
</comment>
<dbReference type="AlphaFoldDB" id="A0AAW1WQ87"/>
<dbReference type="GO" id="GO:0016705">
    <property type="term" value="F:oxidoreductase activity, acting on paired donors, with incorporation or reduction of molecular oxygen"/>
    <property type="evidence" value="ECO:0007669"/>
    <property type="project" value="InterPro"/>
</dbReference>
<accession>A0AAW1WQ87</accession>
<keyword evidence="3" id="KW-0408">Iron</keyword>
<reference evidence="4 5" key="1">
    <citation type="journal article" date="2023" name="G3 (Bethesda)">
        <title>A chromosome-length genome assembly and annotation of blackberry (Rubus argutus, cv. 'Hillquist').</title>
        <authorList>
            <person name="Bruna T."/>
            <person name="Aryal R."/>
            <person name="Dudchenko O."/>
            <person name="Sargent D.J."/>
            <person name="Mead D."/>
            <person name="Buti M."/>
            <person name="Cavallini A."/>
            <person name="Hytonen T."/>
            <person name="Andres J."/>
            <person name="Pham M."/>
            <person name="Weisz D."/>
            <person name="Mascagni F."/>
            <person name="Usai G."/>
            <person name="Natali L."/>
            <person name="Bassil N."/>
            <person name="Fernandez G.E."/>
            <person name="Lomsadze A."/>
            <person name="Armour M."/>
            <person name="Olukolu B."/>
            <person name="Poorten T."/>
            <person name="Britton C."/>
            <person name="Davik J."/>
            <person name="Ashrafi H."/>
            <person name="Aiden E.L."/>
            <person name="Borodovsky M."/>
            <person name="Worthington M."/>
        </authorList>
    </citation>
    <scope>NUCLEOTIDE SEQUENCE [LARGE SCALE GENOMIC DNA]</scope>
    <source>
        <strain evidence="4">PI 553951</strain>
    </source>
</reference>
<dbReference type="PANTHER" id="PTHR47955:SF15">
    <property type="entry name" value="CYTOCHROME P450 71A2-LIKE"/>
    <property type="match status" value="1"/>
</dbReference>
<evidence type="ECO:0000256" key="3">
    <source>
        <dbReference type="ARBA" id="ARBA00023004"/>
    </source>
</evidence>
<name>A0AAW1WQ87_RUBAR</name>
<dbReference type="PANTHER" id="PTHR47955">
    <property type="entry name" value="CYTOCHROME P450 FAMILY 71 PROTEIN"/>
    <property type="match status" value="1"/>
</dbReference>
<organism evidence="4 5">
    <name type="scientific">Rubus argutus</name>
    <name type="common">Southern blackberry</name>
    <dbReference type="NCBI Taxonomy" id="59490"/>
    <lineage>
        <taxon>Eukaryota</taxon>
        <taxon>Viridiplantae</taxon>
        <taxon>Streptophyta</taxon>
        <taxon>Embryophyta</taxon>
        <taxon>Tracheophyta</taxon>
        <taxon>Spermatophyta</taxon>
        <taxon>Magnoliopsida</taxon>
        <taxon>eudicotyledons</taxon>
        <taxon>Gunneridae</taxon>
        <taxon>Pentapetalae</taxon>
        <taxon>rosids</taxon>
        <taxon>fabids</taxon>
        <taxon>Rosales</taxon>
        <taxon>Rosaceae</taxon>
        <taxon>Rosoideae</taxon>
        <taxon>Rosoideae incertae sedis</taxon>
        <taxon>Rubus</taxon>
    </lineage>
</organism>
<keyword evidence="5" id="KW-1185">Reference proteome</keyword>
<dbReference type="Gene3D" id="1.10.630.10">
    <property type="entry name" value="Cytochrome P450"/>
    <property type="match status" value="1"/>
</dbReference>
<evidence type="ECO:0000313" key="4">
    <source>
        <dbReference type="EMBL" id="KAK9926783.1"/>
    </source>
</evidence>
<protein>
    <recommendedName>
        <fullName evidence="6">Cytochrome P450</fullName>
    </recommendedName>
</protein>
<evidence type="ECO:0008006" key="6">
    <source>
        <dbReference type="Google" id="ProtNLM"/>
    </source>
</evidence>
<comment type="caution">
    <text evidence="4">The sequence shown here is derived from an EMBL/GenBank/DDBJ whole genome shotgun (WGS) entry which is preliminary data.</text>
</comment>
<dbReference type="Pfam" id="PF00067">
    <property type="entry name" value="p450"/>
    <property type="match status" value="1"/>
</dbReference>
<dbReference type="EMBL" id="JBEDUW010000005">
    <property type="protein sequence ID" value="KAK9926783.1"/>
    <property type="molecule type" value="Genomic_DNA"/>
</dbReference>
<gene>
    <name evidence="4" type="ORF">M0R45_023996</name>
</gene>
<dbReference type="InterPro" id="IPR036396">
    <property type="entry name" value="Cyt_P450_sf"/>
</dbReference>
<evidence type="ECO:0000256" key="2">
    <source>
        <dbReference type="ARBA" id="ARBA00022723"/>
    </source>
</evidence>
<keyword evidence="2" id="KW-0479">Metal-binding</keyword>
<dbReference type="InterPro" id="IPR001128">
    <property type="entry name" value="Cyt_P450"/>
</dbReference>
<dbReference type="GO" id="GO:0020037">
    <property type="term" value="F:heme binding"/>
    <property type="evidence" value="ECO:0007669"/>
    <property type="project" value="InterPro"/>
</dbReference>
<dbReference type="GO" id="GO:0004497">
    <property type="term" value="F:monooxygenase activity"/>
    <property type="evidence" value="ECO:0007669"/>
    <property type="project" value="InterPro"/>
</dbReference>
<dbReference type="GO" id="GO:0005506">
    <property type="term" value="F:iron ion binding"/>
    <property type="evidence" value="ECO:0007669"/>
    <property type="project" value="InterPro"/>
</dbReference>